<comment type="caution">
    <text evidence="2">The sequence shown here is derived from an EMBL/GenBank/DDBJ whole genome shotgun (WGS) entry which is preliminary data.</text>
</comment>
<proteinExistence type="predicted"/>
<organism evidence="2 3">
    <name type="scientific">Luteolibacter yonseiensis</name>
    <dbReference type="NCBI Taxonomy" id="1144680"/>
    <lineage>
        <taxon>Bacteria</taxon>
        <taxon>Pseudomonadati</taxon>
        <taxon>Verrucomicrobiota</taxon>
        <taxon>Verrucomicrobiia</taxon>
        <taxon>Verrucomicrobiales</taxon>
        <taxon>Verrucomicrobiaceae</taxon>
        <taxon>Luteolibacter</taxon>
    </lineage>
</organism>
<gene>
    <name evidence="2" type="ORF">JIN84_13650</name>
</gene>
<dbReference type="RefSeq" id="WP_200351596.1">
    <property type="nucleotide sequence ID" value="NZ_BAABHZ010000006.1"/>
</dbReference>
<evidence type="ECO:0008006" key="4">
    <source>
        <dbReference type="Google" id="ProtNLM"/>
    </source>
</evidence>
<sequence length="49" mass="4926">MKRTLQTLSLAALLLSLNSCGLPGALARSAGRVVEGVGNVANQAMTTGL</sequence>
<dbReference type="EMBL" id="JAENIK010000011">
    <property type="protein sequence ID" value="MBK1816665.1"/>
    <property type="molecule type" value="Genomic_DNA"/>
</dbReference>
<feature type="chain" id="PRO_5037680819" description="Entericidin" evidence="1">
    <location>
        <begin position="22"/>
        <end position="49"/>
    </location>
</feature>
<feature type="signal peptide" evidence="1">
    <location>
        <begin position="1"/>
        <end position="21"/>
    </location>
</feature>
<evidence type="ECO:0000313" key="3">
    <source>
        <dbReference type="Proteomes" id="UP000600139"/>
    </source>
</evidence>
<reference evidence="2" key="1">
    <citation type="submission" date="2021-01" db="EMBL/GenBank/DDBJ databases">
        <title>Modified the classification status of verrucomicrobia.</title>
        <authorList>
            <person name="Feng X."/>
        </authorList>
    </citation>
    <scope>NUCLEOTIDE SEQUENCE</scope>
    <source>
        <strain evidence="2">JCM 18052</strain>
    </source>
</reference>
<keyword evidence="3" id="KW-1185">Reference proteome</keyword>
<keyword evidence="1" id="KW-0732">Signal</keyword>
<dbReference type="Proteomes" id="UP000600139">
    <property type="component" value="Unassembled WGS sequence"/>
</dbReference>
<protein>
    <recommendedName>
        <fullName evidence="4">Entericidin</fullName>
    </recommendedName>
</protein>
<evidence type="ECO:0000256" key="1">
    <source>
        <dbReference type="SAM" id="SignalP"/>
    </source>
</evidence>
<evidence type="ECO:0000313" key="2">
    <source>
        <dbReference type="EMBL" id="MBK1816665.1"/>
    </source>
</evidence>
<name>A0A934VC05_9BACT</name>
<accession>A0A934VC05</accession>
<dbReference type="AlphaFoldDB" id="A0A934VC05"/>